<feature type="non-terminal residue" evidence="9">
    <location>
        <position position="128"/>
    </location>
</feature>
<dbReference type="InterPro" id="IPR036640">
    <property type="entry name" value="ABC1_TM_sf"/>
</dbReference>
<evidence type="ECO:0000256" key="5">
    <source>
        <dbReference type="ARBA" id="ARBA00022989"/>
    </source>
</evidence>
<dbReference type="PROSITE" id="PS50929">
    <property type="entry name" value="ABC_TM1F"/>
    <property type="match status" value="1"/>
</dbReference>
<proteinExistence type="predicted"/>
<evidence type="ECO:0000256" key="2">
    <source>
        <dbReference type="ARBA" id="ARBA00022692"/>
    </source>
</evidence>
<dbReference type="Gene3D" id="1.20.1560.10">
    <property type="entry name" value="ABC transporter type 1, transmembrane domain"/>
    <property type="match status" value="1"/>
</dbReference>
<keyword evidence="2 7" id="KW-0812">Transmembrane</keyword>
<evidence type="ECO:0000256" key="4">
    <source>
        <dbReference type="ARBA" id="ARBA00022840"/>
    </source>
</evidence>
<name>A0A0B6YHG9_9EUPU</name>
<dbReference type="SUPFAM" id="SSF90123">
    <property type="entry name" value="ABC transporter transmembrane region"/>
    <property type="match status" value="1"/>
</dbReference>
<dbReference type="InterPro" id="IPR011527">
    <property type="entry name" value="ABC1_TM_dom"/>
</dbReference>
<evidence type="ECO:0000256" key="3">
    <source>
        <dbReference type="ARBA" id="ARBA00022741"/>
    </source>
</evidence>
<dbReference type="GO" id="GO:0140359">
    <property type="term" value="F:ABC-type transporter activity"/>
    <property type="evidence" value="ECO:0007669"/>
    <property type="project" value="InterPro"/>
</dbReference>
<dbReference type="GO" id="GO:0016020">
    <property type="term" value="C:membrane"/>
    <property type="evidence" value="ECO:0007669"/>
    <property type="project" value="InterPro"/>
</dbReference>
<dbReference type="EMBL" id="HACG01008818">
    <property type="protein sequence ID" value="CEK55683.1"/>
    <property type="molecule type" value="Transcribed_RNA"/>
</dbReference>
<keyword evidence="4" id="KW-0067">ATP-binding</keyword>
<feature type="transmembrane region" description="Helical" evidence="7">
    <location>
        <begin position="69"/>
        <end position="90"/>
    </location>
</feature>
<feature type="non-terminal residue" evidence="9">
    <location>
        <position position="1"/>
    </location>
</feature>
<organism evidence="9">
    <name type="scientific">Arion vulgaris</name>
    <dbReference type="NCBI Taxonomy" id="1028688"/>
    <lineage>
        <taxon>Eukaryota</taxon>
        <taxon>Metazoa</taxon>
        <taxon>Spiralia</taxon>
        <taxon>Lophotrochozoa</taxon>
        <taxon>Mollusca</taxon>
        <taxon>Gastropoda</taxon>
        <taxon>Heterobranchia</taxon>
        <taxon>Euthyneura</taxon>
        <taxon>Panpulmonata</taxon>
        <taxon>Eupulmonata</taxon>
        <taxon>Stylommatophora</taxon>
        <taxon>Helicina</taxon>
        <taxon>Arionoidea</taxon>
        <taxon>Arionidae</taxon>
        <taxon>Arion</taxon>
    </lineage>
</organism>
<keyword evidence="3" id="KW-0547">Nucleotide-binding</keyword>
<evidence type="ECO:0000256" key="6">
    <source>
        <dbReference type="ARBA" id="ARBA00023136"/>
    </source>
</evidence>
<keyword evidence="6 7" id="KW-0472">Membrane</keyword>
<evidence type="ECO:0000259" key="8">
    <source>
        <dbReference type="PROSITE" id="PS50929"/>
    </source>
</evidence>
<protein>
    <recommendedName>
        <fullName evidence="8">ABC transmembrane type-1 domain-containing protein</fullName>
    </recommendedName>
</protein>
<accession>A0A0B6YHG9</accession>
<feature type="domain" description="ABC transmembrane type-1" evidence="8">
    <location>
        <begin position="1"/>
        <end position="122"/>
    </location>
</feature>
<gene>
    <name evidence="9" type="primary">ORF25790</name>
</gene>
<dbReference type="InterPro" id="IPR050173">
    <property type="entry name" value="ABC_transporter_C-like"/>
</dbReference>
<reference evidence="9" key="1">
    <citation type="submission" date="2014-12" db="EMBL/GenBank/DDBJ databases">
        <title>Insight into the proteome of Arion vulgaris.</title>
        <authorList>
            <person name="Aradska J."/>
            <person name="Bulat T."/>
            <person name="Smidak R."/>
            <person name="Sarate P."/>
            <person name="Gangsoo J."/>
            <person name="Sialana F."/>
            <person name="Bilban M."/>
            <person name="Lubec G."/>
        </authorList>
    </citation>
    <scope>NUCLEOTIDE SEQUENCE</scope>
    <source>
        <tissue evidence="9">Skin</tissue>
    </source>
</reference>
<dbReference type="AlphaFoldDB" id="A0A0B6YHG9"/>
<sequence length="128" mass="14318">QTRTARLLKRNESITRSPIFTHLSESCIGAAVIRAFRATERFVEEFEEKLDTNQKYFLTNNITYSWLQLIVDSLAGILIFISSVILIAIGGGSSDIGLSVSNTLQLTLLLTYMVKQINEFETSIVAVE</sequence>
<keyword evidence="5 7" id="KW-1133">Transmembrane helix</keyword>
<dbReference type="PANTHER" id="PTHR24223">
    <property type="entry name" value="ATP-BINDING CASSETTE SUB-FAMILY C"/>
    <property type="match status" value="1"/>
</dbReference>
<evidence type="ECO:0000256" key="7">
    <source>
        <dbReference type="SAM" id="Phobius"/>
    </source>
</evidence>
<dbReference type="Pfam" id="PF00664">
    <property type="entry name" value="ABC_membrane"/>
    <property type="match status" value="1"/>
</dbReference>
<evidence type="ECO:0000313" key="9">
    <source>
        <dbReference type="EMBL" id="CEK55683.1"/>
    </source>
</evidence>
<dbReference type="GO" id="GO:0005524">
    <property type="term" value="F:ATP binding"/>
    <property type="evidence" value="ECO:0007669"/>
    <property type="project" value="UniProtKB-KW"/>
</dbReference>
<evidence type="ECO:0000256" key="1">
    <source>
        <dbReference type="ARBA" id="ARBA00022448"/>
    </source>
</evidence>
<keyword evidence="1" id="KW-0813">Transport</keyword>